<reference evidence="7" key="1">
    <citation type="journal article" date="2023" name="Mol. Phylogenet. Evol.">
        <title>Genome-scale phylogeny and comparative genomics of the fungal order Sordariales.</title>
        <authorList>
            <person name="Hensen N."/>
            <person name="Bonometti L."/>
            <person name="Westerberg I."/>
            <person name="Brannstrom I.O."/>
            <person name="Guillou S."/>
            <person name="Cros-Aarteil S."/>
            <person name="Calhoun S."/>
            <person name="Haridas S."/>
            <person name="Kuo A."/>
            <person name="Mondo S."/>
            <person name="Pangilinan J."/>
            <person name="Riley R."/>
            <person name="LaButti K."/>
            <person name="Andreopoulos B."/>
            <person name="Lipzen A."/>
            <person name="Chen C."/>
            <person name="Yan M."/>
            <person name="Daum C."/>
            <person name="Ng V."/>
            <person name="Clum A."/>
            <person name="Steindorff A."/>
            <person name="Ohm R.A."/>
            <person name="Martin F."/>
            <person name="Silar P."/>
            <person name="Natvig D.O."/>
            <person name="Lalanne C."/>
            <person name="Gautier V."/>
            <person name="Ament-Velasquez S.L."/>
            <person name="Kruys A."/>
            <person name="Hutchinson M.I."/>
            <person name="Powell A.J."/>
            <person name="Barry K."/>
            <person name="Miller A.N."/>
            <person name="Grigoriev I.V."/>
            <person name="Debuchy R."/>
            <person name="Gladieux P."/>
            <person name="Hiltunen Thoren M."/>
            <person name="Johannesson H."/>
        </authorList>
    </citation>
    <scope>NUCLEOTIDE SEQUENCE</scope>
    <source>
        <strain evidence="7">CBS 141.50</strain>
    </source>
</reference>
<evidence type="ECO:0000256" key="4">
    <source>
        <dbReference type="ARBA" id="ARBA00023136"/>
    </source>
</evidence>
<dbReference type="PANTHER" id="PTHR30249:SF0">
    <property type="entry name" value="PLASTIDAL GLYCOLATE_GLYCERATE TRANSLOCATOR 1, CHLOROPLASTIC"/>
    <property type="match status" value="1"/>
</dbReference>
<dbReference type="EMBL" id="MU853589">
    <property type="protein sequence ID" value="KAK4143127.1"/>
    <property type="molecule type" value="Genomic_DNA"/>
</dbReference>
<feature type="transmembrane region" description="Helical" evidence="5">
    <location>
        <begin position="361"/>
        <end position="387"/>
    </location>
</feature>
<feature type="chain" id="PRO_5042882110" description="LrgB-like protein" evidence="6">
    <location>
        <begin position="17"/>
        <end position="480"/>
    </location>
</feature>
<evidence type="ECO:0000256" key="3">
    <source>
        <dbReference type="ARBA" id="ARBA00022989"/>
    </source>
</evidence>
<evidence type="ECO:0000313" key="8">
    <source>
        <dbReference type="Proteomes" id="UP001302676"/>
    </source>
</evidence>
<comment type="subcellular location">
    <subcellularLocation>
        <location evidence="1">Membrane</location>
        <topology evidence="1">Multi-pass membrane protein</topology>
    </subcellularLocation>
</comment>
<evidence type="ECO:0000256" key="5">
    <source>
        <dbReference type="SAM" id="Phobius"/>
    </source>
</evidence>
<dbReference type="InterPro" id="IPR007300">
    <property type="entry name" value="CidB/LrgB"/>
</dbReference>
<keyword evidence="2 5" id="KW-0812">Transmembrane</keyword>
<dbReference type="Pfam" id="PF04172">
    <property type="entry name" value="LrgB"/>
    <property type="match status" value="2"/>
</dbReference>
<feature type="transmembrane region" description="Helical" evidence="5">
    <location>
        <begin position="32"/>
        <end position="53"/>
    </location>
</feature>
<protein>
    <recommendedName>
        <fullName evidence="9">LrgB-like protein</fullName>
    </recommendedName>
</protein>
<name>A0AAN6V1I8_9PEZI</name>
<feature type="transmembrane region" description="Helical" evidence="5">
    <location>
        <begin position="206"/>
        <end position="227"/>
    </location>
</feature>
<keyword evidence="4 5" id="KW-0472">Membrane</keyword>
<feature type="transmembrane region" description="Helical" evidence="5">
    <location>
        <begin position="449"/>
        <end position="469"/>
    </location>
</feature>
<keyword evidence="3 5" id="KW-1133">Transmembrane helix</keyword>
<reference evidence="7" key="2">
    <citation type="submission" date="2023-05" db="EMBL/GenBank/DDBJ databases">
        <authorList>
            <consortium name="Lawrence Berkeley National Laboratory"/>
            <person name="Steindorff A."/>
            <person name="Hensen N."/>
            <person name="Bonometti L."/>
            <person name="Westerberg I."/>
            <person name="Brannstrom I.O."/>
            <person name="Guillou S."/>
            <person name="Cros-Aarteil S."/>
            <person name="Calhoun S."/>
            <person name="Haridas S."/>
            <person name="Kuo A."/>
            <person name="Mondo S."/>
            <person name="Pangilinan J."/>
            <person name="Riley R."/>
            <person name="Labutti K."/>
            <person name="Andreopoulos B."/>
            <person name="Lipzen A."/>
            <person name="Chen C."/>
            <person name="Yanf M."/>
            <person name="Daum C."/>
            <person name="Ng V."/>
            <person name="Clum A."/>
            <person name="Ohm R."/>
            <person name="Martin F."/>
            <person name="Silar P."/>
            <person name="Natvig D."/>
            <person name="Lalanne C."/>
            <person name="Gautier V."/>
            <person name="Ament-Velasquez S.L."/>
            <person name="Kruys A."/>
            <person name="Hutchinson M.I."/>
            <person name="Powell A.J."/>
            <person name="Barry K."/>
            <person name="Miller A.N."/>
            <person name="Grigoriev I.V."/>
            <person name="Debuchy R."/>
            <person name="Gladieux P."/>
            <person name="Thoren M.H."/>
            <person name="Johannesson H."/>
        </authorList>
    </citation>
    <scope>NUCLEOTIDE SEQUENCE</scope>
    <source>
        <strain evidence="7">CBS 141.50</strain>
    </source>
</reference>
<feature type="transmembrane region" description="Helical" evidence="5">
    <location>
        <begin position="304"/>
        <end position="329"/>
    </location>
</feature>
<keyword evidence="8" id="KW-1185">Reference proteome</keyword>
<feature type="transmembrane region" description="Helical" evidence="5">
    <location>
        <begin position="59"/>
        <end position="82"/>
    </location>
</feature>
<dbReference type="GO" id="GO:0016020">
    <property type="term" value="C:membrane"/>
    <property type="evidence" value="ECO:0007669"/>
    <property type="project" value="UniProtKB-SubCell"/>
</dbReference>
<feature type="transmembrane region" description="Helical" evidence="5">
    <location>
        <begin position="422"/>
        <end position="442"/>
    </location>
</feature>
<evidence type="ECO:0000256" key="1">
    <source>
        <dbReference type="ARBA" id="ARBA00004141"/>
    </source>
</evidence>
<dbReference type="GeneID" id="87814003"/>
<feature type="transmembrane region" description="Helical" evidence="5">
    <location>
        <begin position="174"/>
        <end position="194"/>
    </location>
</feature>
<feature type="transmembrane region" description="Helical" evidence="5">
    <location>
        <begin position="143"/>
        <end position="162"/>
    </location>
</feature>
<comment type="caution">
    <text evidence="7">The sequence shown here is derived from an EMBL/GenBank/DDBJ whole genome shotgun (WGS) entry which is preliminary data.</text>
</comment>
<evidence type="ECO:0000256" key="6">
    <source>
        <dbReference type="SAM" id="SignalP"/>
    </source>
</evidence>
<dbReference type="Proteomes" id="UP001302676">
    <property type="component" value="Unassembled WGS sequence"/>
</dbReference>
<organism evidence="7 8">
    <name type="scientific">Dichotomopilus funicola</name>
    <dbReference type="NCBI Taxonomy" id="1934379"/>
    <lineage>
        <taxon>Eukaryota</taxon>
        <taxon>Fungi</taxon>
        <taxon>Dikarya</taxon>
        <taxon>Ascomycota</taxon>
        <taxon>Pezizomycotina</taxon>
        <taxon>Sordariomycetes</taxon>
        <taxon>Sordariomycetidae</taxon>
        <taxon>Sordariales</taxon>
        <taxon>Chaetomiaceae</taxon>
        <taxon>Dichotomopilus</taxon>
    </lineage>
</organism>
<accession>A0AAN6V1I8</accession>
<gene>
    <name evidence="7" type="ORF">C8A04DRAFT_12595</name>
</gene>
<feature type="transmembrane region" description="Helical" evidence="5">
    <location>
        <begin position="270"/>
        <end position="292"/>
    </location>
</feature>
<keyword evidence="6" id="KW-0732">Signal</keyword>
<proteinExistence type="predicted"/>
<dbReference type="AlphaFoldDB" id="A0AAN6V1I8"/>
<dbReference type="RefSeq" id="XP_062636498.1">
    <property type="nucleotide sequence ID" value="XM_062777390.1"/>
</dbReference>
<dbReference type="PANTHER" id="PTHR30249">
    <property type="entry name" value="PUTATIVE SEROTONIN TRANSPORTER"/>
    <property type="match status" value="1"/>
</dbReference>
<evidence type="ECO:0000313" key="7">
    <source>
        <dbReference type="EMBL" id="KAK4143127.1"/>
    </source>
</evidence>
<feature type="signal peptide" evidence="6">
    <location>
        <begin position="1"/>
        <end position="16"/>
    </location>
</feature>
<evidence type="ECO:0008006" key="9">
    <source>
        <dbReference type="Google" id="ProtNLM"/>
    </source>
</evidence>
<evidence type="ECO:0000256" key="2">
    <source>
        <dbReference type="ARBA" id="ARBA00022692"/>
    </source>
</evidence>
<sequence>MAVVFLVFSFGGVVIPGLEEFYTKRLKRPTELLNRHMSIGFTIPVVMLCHGPLSDARSVGMIVICFALMGLFNTILAFFLAFPLQCLMVRYDKEFWITSTSDSEKGGGQQGARNARTRGPFHKSSLAGSSCTIPRPIGRCLHIWAMSNPILVICWLLTFTVGVPLRYCTGNDPLLATLLLFSLWLTTIAIQATIKSSSMFPPWIRTLLSGLLNPVLWTALTMISYVFTDASLSSRSLPAMLATLQTNTPLSSIILHAATPYSQPSASLTMAAGDVAITILNAGLVAWGLKLYAHRTHLLSRSGATVCIVSSVLAVANLVGGPVLAARALGVRPRGAAVAFAARSVTIALGNPVMKMLGGDAGLCAAMVVAGGIVYQMGMGLGVGVWLERVGTADAVGVAEGDDGTTRLLSPSRPHFPNDPRIVAPGITVGINAAAMGTAYLYEAESEAAPYAALSMIALGVMTVVFASIPPLTKWIIGIV</sequence>